<proteinExistence type="inferred from homology"/>
<sequence>MTDEHSGNGSGNRSGNRSGNDPGSAAGSGSEPVVRYERRGPVAVVTMNRPQYRNAQNSVMTYALDAAFTRAVDDPEVKVIVLAGEGPHFSAGHDISSPGRDVDVSYDRRAVLWWDHVDREGGDRRFARESEVYLGMCRRWREIPKPMIASVQGACIAGGLMLAWSCDLIVASDDAFFADPVVRMGIPGVEYFAHPWVLGVAAAKEVLFTGQRFSARQAKEWGMVSRVVPPAELTSTVTQLAERIAEMPSFGLALTKKAVNQAQDLMGMRSGMDSVFGLHHFAHAHNAETQADPLAGQTAASMRDAGS</sequence>
<protein>
    <submittedName>
        <fullName evidence="3">Enoyl-CoA hydratase</fullName>
    </submittedName>
</protein>
<dbReference type="PANTHER" id="PTHR43802:SF1">
    <property type="entry name" value="IP11341P-RELATED"/>
    <property type="match status" value="1"/>
</dbReference>
<dbReference type="CDD" id="cd06558">
    <property type="entry name" value="crotonase-like"/>
    <property type="match status" value="1"/>
</dbReference>
<dbReference type="PANTHER" id="PTHR43802">
    <property type="entry name" value="ENOYL-COA HYDRATASE"/>
    <property type="match status" value="1"/>
</dbReference>
<comment type="caution">
    <text evidence="3">The sequence shown here is derived from an EMBL/GenBank/DDBJ whole genome shotgun (WGS) entry which is preliminary data.</text>
</comment>
<dbReference type="NCBIfam" id="NF006140">
    <property type="entry name" value="PRK08290.1"/>
    <property type="match status" value="1"/>
</dbReference>
<evidence type="ECO:0000256" key="2">
    <source>
        <dbReference type="SAM" id="MobiDB-lite"/>
    </source>
</evidence>
<evidence type="ECO:0000313" key="3">
    <source>
        <dbReference type="EMBL" id="TWH18493.1"/>
    </source>
</evidence>
<feature type="region of interest" description="Disordered" evidence="2">
    <location>
        <begin position="1"/>
        <end position="35"/>
    </location>
</feature>
<dbReference type="Gene3D" id="3.90.226.10">
    <property type="entry name" value="2-enoyl-CoA Hydratase, Chain A, domain 1"/>
    <property type="match status" value="1"/>
</dbReference>
<name>A0A660C9L0_9PSEU</name>
<dbReference type="AlphaFoldDB" id="A0A660C9L0"/>
<dbReference type="InterPro" id="IPR001753">
    <property type="entry name" value="Enoyl-CoA_hydra/iso"/>
</dbReference>
<keyword evidence="4" id="KW-1185">Reference proteome</keyword>
<dbReference type="InterPro" id="IPR029045">
    <property type="entry name" value="ClpP/crotonase-like_dom_sf"/>
</dbReference>
<dbReference type="EMBL" id="VLJV01000001">
    <property type="protein sequence ID" value="TWH18493.1"/>
    <property type="molecule type" value="Genomic_DNA"/>
</dbReference>
<dbReference type="Pfam" id="PF00378">
    <property type="entry name" value="ECH_1"/>
    <property type="match status" value="1"/>
</dbReference>
<comment type="similarity">
    <text evidence="1">Belongs to the enoyl-CoA hydratase/isomerase family.</text>
</comment>
<organism evidence="3 4">
    <name type="scientific">Prauserella rugosa</name>
    <dbReference type="NCBI Taxonomy" id="43354"/>
    <lineage>
        <taxon>Bacteria</taxon>
        <taxon>Bacillati</taxon>
        <taxon>Actinomycetota</taxon>
        <taxon>Actinomycetes</taxon>
        <taxon>Pseudonocardiales</taxon>
        <taxon>Pseudonocardiaceae</taxon>
        <taxon>Prauserella</taxon>
    </lineage>
</organism>
<feature type="compositionally biased region" description="Low complexity" evidence="2">
    <location>
        <begin position="11"/>
        <end position="20"/>
    </location>
</feature>
<dbReference type="RefSeq" id="WP_084705848.1">
    <property type="nucleotide sequence ID" value="NZ_JOIJ01000008.1"/>
</dbReference>
<dbReference type="GO" id="GO:0003824">
    <property type="term" value="F:catalytic activity"/>
    <property type="evidence" value="ECO:0007669"/>
    <property type="project" value="UniProtKB-ARBA"/>
</dbReference>
<accession>A0A660C9L0</accession>
<reference evidence="3 4" key="1">
    <citation type="submission" date="2019-07" db="EMBL/GenBank/DDBJ databases">
        <title>R&amp;d 2014.</title>
        <authorList>
            <person name="Klenk H.-P."/>
        </authorList>
    </citation>
    <scope>NUCLEOTIDE SEQUENCE [LARGE SCALE GENOMIC DNA]</scope>
    <source>
        <strain evidence="3 4">DSM 43194</strain>
    </source>
</reference>
<dbReference type="SUPFAM" id="SSF52096">
    <property type="entry name" value="ClpP/crotonase"/>
    <property type="match status" value="1"/>
</dbReference>
<evidence type="ECO:0000256" key="1">
    <source>
        <dbReference type="ARBA" id="ARBA00005254"/>
    </source>
</evidence>
<dbReference type="Proteomes" id="UP000317303">
    <property type="component" value="Unassembled WGS sequence"/>
</dbReference>
<evidence type="ECO:0000313" key="4">
    <source>
        <dbReference type="Proteomes" id="UP000317303"/>
    </source>
</evidence>
<gene>
    <name evidence="3" type="ORF">JD82_00311</name>
</gene>
<dbReference type="OrthoDB" id="9807606at2"/>